<dbReference type="EMBL" id="KN825044">
    <property type="protein sequence ID" value="KIK95388.1"/>
    <property type="molecule type" value="Genomic_DNA"/>
</dbReference>
<name>A0A0D0DR91_9AGAM</name>
<evidence type="ECO:0000313" key="2">
    <source>
        <dbReference type="EMBL" id="KIK95388.1"/>
    </source>
</evidence>
<protein>
    <recommendedName>
        <fullName evidence="1">DDE-1 domain-containing protein</fullName>
    </recommendedName>
</protein>
<dbReference type="HOGENOM" id="CLU_088458_4_1_1"/>
<evidence type="ECO:0000313" key="3">
    <source>
        <dbReference type="Proteomes" id="UP000054538"/>
    </source>
</evidence>
<keyword evidence="3" id="KW-1185">Reference proteome</keyword>
<sequence>KRKVCLWLDNFLGPTIAYKPTNIHLEMFEPNMTSFVQPLDAGIIHCFKAHYRCAFCLHAIKLDKAGDDDIHKINLLEVMLMAKEAWASVGAETIKNCWKH</sequence>
<reference evidence="2 3" key="1">
    <citation type="submission" date="2014-04" db="EMBL/GenBank/DDBJ databases">
        <authorList>
            <consortium name="DOE Joint Genome Institute"/>
            <person name="Kuo A."/>
            <person name="Kohler A."/>
            <person name="Jargeat P."/>
            <person name="Nagy L.G."/>
            <person name="Floudas D."/>
            <person name="Copeland A."/>
            <person name="Barry K.W."/>
            <person name="Cichocki N."/>
            <person name="Veneault-Fourrey C."/>
            <person name="LaButti K."/>
            <person name="Lindquist E.A."/>
            <person name="Lipzen A."/>
            <person name="Lundell T."/>
            <person name="Morin E."/>
            <person name="Murat C."/>
            <person name="Sun H."/>
            <person name="Tunlid A."/>
            <person name="Henrissat B."/>
            <person name="Grigoriev I.V."/>
            <person name="Hibbett D.S."/>
            <person name="Martin F."/>
            <person name="Nordberg H.P."/>
            <person name="Cantor M.N."/>
            <person name="Hua S.X."/>
        </authorList>
    </citation>
    <scope>NUCLEOTIDE SEQUENCE [LARGE SCALE GENOMIC DNA]</scope>
    <source>
        <strain evidence="2 3">Ve08.2h10</strain>
    </source>
</reference>
<evidence type="ECO:0000259" key="1">
    <source>
        <dbReference type="Pfam" id="PF03184"/>
    </source>
</evidence>
<feature type="non-terminal residue" evidence="2">
    <location>
        <position position="100"/>
    </location>
</feature>
<accession>A0A0D0DR91</accession>
<dbReference type="GO" id="GO:0003676">
    <property type="term" value="F:nucleic acid binding"/>
    <property type="evidence" value="ECO:0007669"/>
    <property type="project" value="InterPro"/>
</dbReference>
<proteinExistence type="predicted"/>
<dbReference type="InParanoid" id="A0A0D0DR91"/>
<dbReference type="OrthoDB" id="162969at2759"/>
<dbReference type="Proteomes" id="UP000054538">
    <property type="component" value="Unassembled WGS sequence"/>
</dbReference>
<dbReference type="InterPro" id="IPR004875">
    <property type="entry name" value="DDE_SF_endonuclease_dom"/>
</dbReference>
<feature type="domain" description="DDE-1" evidence="1">
    <location>
        <begin position="2"/>
        <end position="98"/>
    </location>
</feature>
<dbReference type="Pfam" id="PF03184">
    <property type="entry name" value="DDE_1"/>
    <property type="match status" value="1"/>
</dbReference>
<organism evidence="2 3">
    <name type="scientific">Paxillus rubicundulus Ve08.2h10</name>
    <dbReference type="NCBI Taxonomy" id="930991"/>
    <lineage>
        <taxon>Eukaryota</taxon>
        <taxon>Fungi</taxon>
        <taxon>Dikarya</taxon>
        <taxon>Basidiomycota</taxon>
        <taxon>Agaricomycotina</taxon>
        <taxon>Agaricomycetes</taxon>
        <taxon>Agaricomycetidae</taxon>
        <taxon>Boletales</taxon>
        <taxon>Paxilineae</taxon>
        <taxon>Paxillaceae</taxon>
        <taxon>Paxillus</taxon>
    </lineage>
</organism>
<dbReference type="AlphaFoldDB" id="A0A0D0DR91"/>
<reference evidence="3" key="2">
    <citation type="submission" date="2015-01" db="EMBL/GenBank/DDBJ databases">
        <title>Evolutionary Origins and Diversification of the Mycorrhizal Mutualists.</title>
        <authorList>
            <consortium name="DOE Joint Genome Institute"/>
            <consortium name="Mycorrhizal Genomics Consortium"/>
            <person name="Kohler A."/>
            <person name="Kuo A."/>
            <person name="Nagy L.G."/>
            <person name="Floudas D."/>
            <person name="Copeland A."/>
            <person name="Barry K.W."/>
            <person name="Cichocki N."/>
            <person name="Veneault-Fourrey C."/>
            <person name="LaButti K."/>
            <person name="Lindquist E.A."/>
            <person name="Lipzen A."/>
            <person name="Lundell T."/>
            <person name="Morin E."/>
            <person name="Murat C."/>
            <person name="Riley R."/>
            <person name="Ohm R."/>
            <person name="Sun H."/>
            <person name="Tunlid A."/>
            <person name="Henrissat B."/>
            <person name="Grigoriev I.V."/>
            <person name="Hibbett D.S."/>
            <person name="Martin F."/>
        </authorList>
    </citation>
    <scope>NUCLEOTIDE SEQUENCE [LARGE SCALE GENOMIC DNA]</scope>
    <source>
        <strain evidence="3">Ve08.2h10</strain>
    </source>
</reference>
<gene>
    <name evidence="2" type="ORF">PAXRUDRAFT_48383</name>
</gene>
<feature type="non-terminal residue" evidence="2">
    <location>
        <position position="1"/>
    </location>
</feature>